<proteinExistence type="predicted"/>
<dbReference type="Proteomes" id="UP000799779">
    <property type="component" value="Unassembled WGS sequence"/>
</dbReference>
<dbReference type="EMBL" id="ML977651">
    <property type="protein sequence ID" value="KAF1994774.1"/>
    <property type="molecule type" value="Genomic_DNA"/>
</dbReference>
<sequence>MFEDLGVGRFLYGLPGAAIGLALFWIPIGPTHRIQEYVSESQITTKDYVPSWSWSGWEGPVKYTAWKESELVTQSSSPNFFMWKAEAVRALQKSPHEIKDVVICPGSAQEQSQYPLDIQDHELCFVTKAVKANISQVDNSNLDEPWKTAGQNNGQYEFVFLSHALVRSSESIDDMSDLAQKNDQPYSATRIMLIRWMQDGQQAGRVAVGMMEEYA</sequence>
<evidence type="ECO:0000313" key="3">
    <source>
        <dbReference type="Proteomes" id="UP000799779"/>
    </source>
</evidence>
<gene>
    <name evidence="2" type="ORF">P154DRAFT_624440</name>
</gene>
<reference evidence="2" key="1">
    <citation type="journal article" date="2020" name="Stud. Mycol.">
        <title>101 Dothideomycetes genomes: a test case for predicting lifestyles and emergence of pathogens.</title>
        <authorList>
            <person name="Haridas S."/>
            <person name="Albert R."/>
            <person name="Binder M."/>
            <person name="Bloem J."/>
            <person name="Labutti K."/>
            <person name="Salamov A."/>
            <person name="Andreopoulos B."/>
            <person name="Baker S."/>
            <person name="Barry K."/>
            <person name="Bills G."/>
            <person name="Bluhm B."/>
            <person name="Cannon C."/>
            <person name="Castanera R."/>
            <person name="Culley D."/>
            <person name="Daum C."/>
            <person name="Ezra D."/>
            <person name="Gonzalez J."/>
            <person name="Henrissat B."/>
            <person name="Kuo A."/>
            <person name="Liang C."/>
            <person name="Lipzen A."/>
            <person name="Lutzoni F."/>
            <person name="Magnuson J."/>
            <person name="Mondo S."/>
            <person name="Nolan M."/>
            <person name="Ohm R."/>
            <person name="Pangilinan J."/>
            <person name="Park H.-J."/>
            <person name="Ramirez L."/>
            <person name="Alfaro M."/>
            <person name="Sun H."/>
            <person name="Tritt A."/>
            <person name="Yoshinaga Y."/>
            <person name="Zwiers L.-H."/>
            <person name="Turgeon B."/>
            <person name="Goodwin S."/>
            <person name="Spatafora J."/>
            <person name="Crous P."/>
            <person name="Grigoriev I."/>
        </authorList>
    </citation>
    <scope>NUCLEOTIDE SEQUENCE</scope>
    <source>
        <strain evidence="2">CBS 123094</strain>
    </source>
</reference>
<feature type="transmembrane region" description="Helical" evidence="1">
    <location>
        <begin position="6"/>
        <end position="26"/>
    </location>
</feature>
<keyword evidence="3" id="KW-1185">Reference proteome</keyword>
<protein>
    <submittedName>
        <fullName evidence="2">Uncharacterized protein</fullName>
    </submittedName>
</protein>
<name>A0A6A5W0H5_9PLEO</name>
<evidence type="ECO:0000313" key="2">
    <source>
        <dbReference type="EMBL" id="KAF1994774.1"/>
    </source>
</evidence>
<evidence type="ECO:0000256" key="1">
    <source>
        <dbReference type="SAM" id="Phobius"/>
    </source>
</evidence>
<keyword evidence="1" id="KW-0472">Membrane</keyword>
<dbReference type="AlphaFoldDB" id="A0A6A5W0H5"/>
<organism evidence="2 3">
    <name type="scientific">Amniculicola lignicola CBS 123094</name>
    <dbReference type="NCBI Taxonomy" id="1392246"/>
    <lineage>
        <taxon>Eukaryota</taxon>
        <taxon>Fungi</taxon>
        <taxon>Dikarya</taxon>
        <taxon>Ascomycota</taxon>
        <taxon>Pezizomycotina</taxon>
        <taxon>Dothideomycetes</taxon>
        <taxon>Pleosporomycetidae</taxon>
        <taxon>Pleosporales</taxon>
        <taxon>Amniculicolaceae</taxon>
        <taxon>Amniculicola</taxon>
    </lineage>
</organism>
<accession>A0A6A5W0H5</accession>
<keyword evidence="1" id="KW-1133">Transmembrane helix</keyword>
<keyword evidence="1" id="KW-0812">Transmembrane</keyword>